<evidence type="ECO:0000313" key="10">
    <source>
        <dbReference type="CGD" id="CAL0000151439"/>
    </source>
</evidence>
<dbReference type="SMART" id="SM00906">
    <property type="entry name" value="Fungal_trans"/>
    <property type="match status" value="1"/>
</dbReference>
<dbReference type="InterPro" id="IPR001138">
    <property type="entry name" value="Zn2Cys6_DnaBD"/>
</dbReference>
<accession>G8B6N3</accession>
<comment type="subcellular location">
    <subcellularLocation>
        <location evidence="1">Nucleus</location>
    </subcellularLocation>
</comment>
<feature type="compositionally biased region" description="Polar residues" evidence="8">
    <location>
        <begin position="929"/>
        <end position="945"/>
    </location>
</feature>
<keyword evidence="13" id="KW-1185">Reference proteome</keyword>
<dbReference type="CDD" id="cd14723">
    <property type="entry name" value="ZIP_Ppr1"/>
    <property type="match status" value="1"/>
</dbReference>
<dbReference type="SUPFAM" id="SSF57701">
    <property type="entry name" value="Zn2/Cys6 DNA-binding domain"/>
    <property type="match status" value="1"/>
</dbReference>
<evidence type="ECO:0000313" key="11">
    <source>
        <dbReference type="EMBL" id="CCE40115.1"/>
    </source>
</evidence>
<dbReference type="PANTHER" id="PTHR47782">
    <property type="entry name" value="ZN(II)2CYS6 TRANSCRIPTION FACTOR (EUROFUNG)-RELATED"/>
    <property type="match status" value="1"/>
</dbReference>
<feature type="region of interest" description="Disordered" evidence="8">
    <location>
        <begin position="925"/>
        <end position="945"/>
    </location>
</feature>
<name>G8B6N3_CANPC</name>
<reference evidence="11" key="3">
    <citation type="submission" date="2011-10" db="EMBL/GenBank/DDBJ databases">
        <title>Transcriptional landscape of the pathogenic yeast Candida parapsilosis.</title>
        <authorList>
            <person name="Guida A."/>
            <person name="Lindstaedt C."/>
            <person name="Maguire S.L."/>
            <person name="Ding C."/>
            <person name="Higgins D.G."/>
            <person name="Harris D."/>
            <person name="Berriman M."/>
            <person name="Butler G."/>
        </authorList>
    </citation>
    <scope>NUCLEOTIDE SEQUENCE</scope>
    <source>
        <strain evidence="11">CDC317</strain>
    </source>
</reference>
<dbReference type="InterPro" id="IPR036864">
    <property type="entry name" value="Zn2-C6_fun-type_DNA-bd_sf"/>
</dbReference>
<dbReference type="GO" id="GO:0006351">
    <property type="term" value="P:DNA-templated transcription"/>
    <property type="evidence" value="ECO:0007669"/>
    <property type="project" value="InterPro"/>
</dbReference>
<feature type="compositionally biased region" description="Gly residues" evidence="8">
    <location>
        <begin position="759"/>
        <end position="777"/>
    </location>
</feature>
<feature type="region of interest" description="Disordered" evidence="8">
    <location>
        <begin position="740"/>
        <end position="787"/>
    </location>
</feature>
<feature type="region of interest" description="Disordered" evidence="8">
    <location>
        <begin position="1"/>
        <end position="46"/>
    </location>
</feature>
<reference evidence="12" key="4">
    <citation type="submission" date="2025-05" db="UniProtKB">
        <authorList>
            <consortium name="EnsemblFungi"/>
        </authorList>
    </citation>
    <scope>IDENTIFICATION</scope>
</reference>
<reference evidence="13" key="2">
    <citation type="journal article" date="2011" name="BMC Genomics">
        <title>Using RNA-seq to determine the transcriptional landscape and the hypoxic response of the pathogenic yeast Candida parapsilosis.</title>
        <authorList>
            <person name="Guida A."/>
            <person name="Lindstaedt C."/>
            <person name="Maguire S.L."/>
            <person name="Ding C."/>
            <person name="Higgins D.G."/>
            <person name="Corton N.J."/>
            <person name="Berriman M."/>
            <person name="Butler G."/>
        </authorList>
    </citation>
    <scope>GENOME REANNOTATION</scope>
    <source>
        <strain evidence="13">CDC 317 / ATCC MYA-4646</strain>
    </source>
</reference>
<dbReference type="Pfam" id="PF00172">
    <property type="entry name" value="Zn_clus"/>
    <property type="match status" value="1"/>
</dbReference>
<dbReference type="Pfam" id="PF04082">
    <property type="entry name" value="Fungal_trans"/>
    <property type="match status" value="1"/>
</dbReference>
<organism evidence="11 13">
    <name type="scientific">Candida parapsilosis (strain CDC 317 / ATCC MYA-4646)</name>
    <name type="common">Yeast</name>
    <name type="synonym">Monilia parapsilosis</name>
    <dbReference type="NCBI Taxonomy" id="578454"/>
    <lineage>
        <taxon>Eukaryota</taxon>
        <taxon>Fungi</taxon>
        <taxon>Dikarya</taxon>
        <taxon>Ascomycota</taxon>
        <taxon>Saccharomycotina</taxon>
        <taxon>Pichiomycetes</taxon>
        <taxon>Debaryomycetaceae</taxon>
        <taxon>Candida/Lodderomyces clade</taxon>
        <taxon>Candida</taxon>
    </lineage>
</organism>
<keyword evidence="4" id="KW-0805">Transcription regulation</keyword>
<keyword evidence="2" id="KW-0479">Metal-binding</keyword>
<dbReference type="GO" id="GO:0000981">
    <property type="term" value="F:DNA-binding transcription factor activity, RNA polymerase II-specific"/>
    <property type="evidence" value="ECO:0007669"/>
    <property type="project" value="InterPro"/>
</dbReference>
<feature type="compositionally biased region" description="Polar residues" evidence="8">
    <location>
        <begin position="156"/>
        <end position="172"/>
    </location>
</feature>
<sequence>MTTPATKKQKTTTTAPPLSRPTTATPSKTHSDTATSDPTKKPSHAVKISRAISACKRCRTKKIKCDQKFPQCGKCAQHNVECMGLDPVTGREIPRSYIVHLEERVKLLEKKLGDLGASIDFDADADGDVDGDVGANASAGASGGATEKGELDNDTVGMQRNGVNVSTTSKEAANQGLEAERHSRHGSNRISFSKLISTAVKVQKLHERSADDEVPTGSKDALSEDVSKERSPDDSITDDEMKSAAVLPPKSTALQFCQIFFHQCNAQFPIMHREEFIRDCFIPIYGPVELNRFQFASNDGSINDSFWTKDGGASSDGSGYWFDEYKLQFQHLLTKETEENTDSNNIDIRAISNCIVPPRRYHIPLFFLNMVFAIASSAHHLKYPSQISESFRLAAMKYYNIVKRNNDQLMALQGILLYTFYSIMRPTNPGVWYIMGEALRVCVDLDLQNELKTKSRQNLDIDGYTRDKRRRIFWCTYSIDRQICFYLDRPFGIPDESINTPLPSVWDDSKIVPNDSIMDYTKMSNGDEGFGGTDVISYKTVSLAFVMIRKLQSEVTKILYTGSEIPREYTDLSHWKVDILSRLTNWYKNLPTAKQMNCDFNPIFFHLNYHHTLLYIHGLGPRNYNLTMDDIRQVSISAKEVINCYTQLYLTKSVNYTWAAVHNLFMAGTSYLYSLYNSDEIRIMNPINTVMLSCSNCLKILSSLIDKCDAAQYCCEIFHNLTLVIVKLKYPNESVNQFLPGGGNKSQVDNERNDDYDVTGGGGRDGSGNGNGNGNGNGSDKSEAKVSRESLYRINNGNVHSNLFHLVNELDHLNPLTQGSPNSEATSHSQQQQSQQQQFSQNQQHHQQYSQSRPAQHQQGLPFSYGAGSPHDQSGVTPYTVTSTHNVIVSPEFVHGFDYPAEWNDQDLDFFFQELNQQNNNNVVGASRGTYSDKSTPPATGSRTHAGHNTFTPPPLISQFPPQPGTGTGTGAGTGTTTSTGPTNMREGKRIFDLMHNAPTERIWEEFFTSK</sequence>
<dbReference type="GO" id="GO:0005634">
    <property type="term" value="C:nucleus"/>
    <property type="evidence" value="ECO:0007669"/>
    <property type="project" value="UniProtKB-SubCell"/>
</dbReference>
<evidence type="ECO:0000313" key="12">
    <source>
        <dbReference type="EnsemblFungi" id="CPAR2_101530-T-p1"/>
    </source>
</evidence>
<keyword evidence="3" id="KW-0862">Zinc</keyword>
<proteinExistence type="predicted"/>
<feature type="compositionally biased region" description="Polar residues" evidence="8">
    <location>
        <begin position="815"/>
        <end position="826"/>
    </location>
</feature>
<dbReference type="EnsemblFungi" id="CPAR2_101530-T">
    <property type="protein sequence ID" value="CPAR2_101530-T-p1"/>
    <property type="gene ID" value="CPAR2_101530"/>
</dbReference>
<dbReference type="Proteomes" id="UP000005221">
    <property type="component" value="Chromosome 1"/>
</dbReference>
<dbReference type="InterPro" id="IPR052202">
    <property type="entry name" value="Yeast_MetPath_Reg"/>
</dbReference>
<reference evidence="13" key="1">
    <citation type="journal article" date="2009" name="Nature">
        <title>Evolution of pathogenicity and sexual reproduction in eight Candida genomes.</title>
        <authorList>
            <person name="Butler G."/>
            <person name="Rasmussen M.D."/>
            <person name="Lin M.F."/>
            <person name="Santos M.A."/>
            <person name="Sakthikumar S."/>
            <person name="Munro C.A."/>
            <person name="Rheinbay E."/>
            <person name="Grabherr M."/>
            <person name="Forche A."/>
            <person name="Reedy J.L."/>
            <person name="Agrafioti I."/>
            <person name="Arnaud M.B."/>
            <person name="Bates S."/>
            <person name="Brown A.J."/>
            <person name="Brunke S."/>
            <person name="Costanzo M.C."/>
            <person name="Fitzpatrick D.A."/>
            <person name="de Groot P.W."/>
            <person name="Harris D."/>
            <person name="Hoyer L.L."/>
            <person name="Hube B."/>
            <person name="Klis F.M."/>
            <person name="Kodira C."/>
            <person name="Lennard N."/>
            <person name="Logue M.E."/>
            <person name="Martin R."/>
            <person name="Neiman A.M."/>
            <person name="Nikolaou E."/>
            <person name="Quail M.A."/>
            <person name="Quinn J."/>
            <person name="Santos M.C."/>
            <person name="Schmitzberger F.F."/>
            <person name="Sherlock G."/>
            <person name="Shah P."/>
            <person name="Silverstein K.A."/>
            <person name="Skrzypek M.S."/>
            <person name="Soll D."/>
            <person name="Staggs R."/>
            <person name="Stansfield I."/>
            <person name="Stumpf M.P."/>
            <person name="Sudbery P.E."/>
            <person name="Srikantha T."/>
            <person name="Zeng Q."/>
            <person name="Berman J."/>
            <person name="Berriman M."/>
            <person name="Heitman J."/>
            <person name="Gow N.A."/>
            <person name="Lorenz M.C."/>
            <person name="Birren B.W."/>
            <person name="Kellis M."/>
            <person name="Cuomo C.A."/>
        </authorList>
    </citation>
    <scope>NUCLEOTIDE SEQUENCE [LARGE SCALE GENOMIC DNA]</scope>
    <source>
        <strain evidence="13">CDC 317 / ATCC MYA-4646</strain>
    </source>
</reference>
<evidence type="ECO:0000256" key="4">
    <source>
        <dbReference type="ARBA" id="ARBA00023015"/>
    </source>
</evidence>
<evidence type="ECO:0000256" key="7">
    <source>
        <dbReference type="ARBA" id="ARBA00023242"/>
    </source>
</evidence>
<feature type="compositionally biased region" description="Low complexity" evidence="8">
    <location>
        <begin position="1"/>
        <end position="17"/>
    </location>
</feature>
<dbReference type="AlphaFoldDB" id="G8B6N3"/>
<feature type="domain" description="Zn(2)-C6 fungal-type" evidence="9">
    <location>
        <begin position="54"/>
        <end position="82"/>
    </location>
</feature>
<dbReference type="STRING" id="578454.G8B6N3"/>
<dbReference type="PANTHER" id="PTHR47782:SF1">
    <property type="entry name" value="PYRIMIDINE PATHWAY REGULATORY PROTEIN 1"/>
    <property type="match status" value="1"/>
</dbReference>
<dbReference type="EMBL" id="HE605203">
    <property type="protein sequence ID" value="CCE40115.1"/>
    <property type="molecule type" value="Genomic_DNA"/>
</dbReference>
<dbReference type="InterPro" id="IPR007219">
    <property type="entry name" value="XnlR_reg_dom"/>
</dbReference>
<protein>
    <submittedName>
        <fullName evidence="12">Zn(2)-C6 fungal-type domain-containing protein</fullName>
    </submittedName>
</protein>
<dbReference type="eggNOG" id="ENOG502QR1M">
    <property type="taxonomic scope" value="Eukaryota"/>
</dbReference>
<dbReference type="PROSITE" id="PS50048">
    <property type="entry name" value="ZN2_CY6_FUNGAL_2"/>
    <property type="match status" value="1"/>
</dbReference>
<dbReference type="CDD" id="cd12148">
    <property type="entry name" value="fungal_TF_MHR"/>
    <property type="match status" value="1"/>
</dbReference>
<dbReference type="Gene3D" id="4.10.240.10">
    <property type="entry name" value="Zn(2)-C6 fungal-type DNA-binding domain"/>
    <property type="match status" value="1"/>
</dbReference>
<accession>A0AAJ8VU41</accession>
<dbReference type="SMART" id="SM00066">
    <property type="entry name" value="GAL4"/>
    <property type="match status" value="1"/>
</dbReference>
<keyword evidence="5" id="KW-0238">DNA-binding</keyword>
<feature type="region of interest" description="Disordered" evidence="8">
    <location>
        <begin position="961"/>
        <end position="986"/>
    </location>
</feature>
<dbReference type="PROSITE" id="PS00463">
    <property type="entry name" value="ZN2_CY6_FUNGAL_1"/>
    <property type="match status" value="1"/>
</dbReference>
<feature type="region of interest" description="Disordered" evidence="8">
    <location>
        <begin position="134"/>
        <end position="188"/>
    </location>
</feature>
<evidence type="ECO:0000313" key="13">
    <source>
        <dbReference type="Proteomes" id="UP000005221"/>
    </source>
</evidence>
<evidence type="ECO:0000256" key="2">
    <source>
        <dbReference type="ARBA" id="ARBA00022723"/>
    </source>
</evidence>
<dbReference type="CDD" id="cd00067">
    <property type="entry name" value="GAL4"/>
    <property type="match status" value="1"/>
</dbReference>
<dbReference type="VEuPathDB" id="FungiDB:CPAR2_101530"/>
<evidence type="ECO:0000256" key="1">
    <source>
        <dbReference type="ARBA" id="ARBA00004123"/>
    </source>
</evidence>
<evidence type="ECO:0000259" key="9">
    <source>
        <dbReference type="PROSITE" id="PS50048"/>
    </source>
</evidence>
<keyword evidence="7" id="KW-0539">Nucleus</keyword>
<dbReference type="CGD" id="CAL0000151439">
    <property type="gene designation" value="CPAR2_101530"/>
</dbReference>
<dbReference type="GO" id="GO:0008270">
    <property type="term" value="F:zinc ion binding"/>
    <property type="evidence" value="ECO:0007669"/>
    <property type="project" value="InterPro"/>
</dbReference>
<feature type="compositionally biased region" description="Low complexity" evidence="8">
    <location>
        <begin position="827"/>
        <end position="852"/>
    </location>
</feature>
<keyword evidence="6" id="KW-0804">Transcription</keyword>
<evidence type="ECO:0000256" key="5">
    <source>
        <dbReference type="ARBA" id="ARBA00023125"/>
    </source>
</evidence>
<evidence type="ECO:0000256" key="8">
    <source>
        <dbReference type="SAM" id="MobiDB-lite"/>
    </source>
</evidence>
<feature type="region of interest" description="Disordered" evidence="8">
    <location>
        <begin position="206"/>
        <end position="238"/>
    </location>
</feature>
<feature type="compositionally biased region" description="Polar residues" evidence="8">
    <location>
        <begin position="20"/>
        <end position="37"/>
    </location>
</feature>
<dbReference type="GO" id="GO:0045944">
    <property type="term" value="P:positive regulation of transcription by RNA polymerase II"/>
    <property type="evidence" value="ECO:0007669"/>
    <property type="project" value="TreeGrafter"/>
</dbReference>
<gene>
    <name evidence="10 11" type="ordered locus">CPAR2_101530</name>
</gene>
<evidence type="ECO:0000256" key="6">
    <source>
        <dbReference type="ARBA" id="ARBA00023163"/>
    </source>
</evidence>
<dbReference type="GO" id="GO:0043565">
    <property type="term" value="F:sequence-specific DNA binding"/>
    <property type="evidence" value="ECO:0007669"/>
    <property type="project" value="TreeGrafter"/>
</dbReference>
<evidence type="ECO:0000256" key="3">
    <source>
        <dbReference type="ARBA" id="ARBA00022833"/>
    </source>
</evidence>
<feature type="region of interest" description="Disordered" evidence="8">
    <location>
        <begin position="813"/>
        <end position="878"/>
    </location>
</feature>
<feature type="compositionally biased region" description="Basic and acidic residues" evidence="8">
    <location>
        <begin position="221"/>
        <end position="233"/>
    </location>
</feature>